<keyword evidence="2" id="KW-0560">Oxidoreductase</keyword>
<dbReference type="GO" id="GO:0016491">
    <property type="term" value="F:oxidoreductase activity"/>
    <property type="evidence" value="ECO:0007669"/>
    <property type="project" value="UniProtKB-KW"/>
</dbReference>
<dbReference type="SUPFAM" id="SSF51735">
    <property type="entry name" value="NAD(P)-binding Rossmann-fold domains"/>
    <property type="match status" value="1"/>
</dbReference>
<dbReference type="Proteomes" id="UP000237481">
    <property type="component" value="Unassembled WGS sequence"/>
</dbReference>
<protein>
    <submittedName>
        <fullName evidence="3">Uncharacterized protein</fullName>
    </submittedName>
</protein>
<gene>
    <name evidence="3" type="ORF">TPAR_04260</name>
</gene>
<evidence type="ECO:0000313" key="3">
    <source>
        <dbReference type="EMBL" id="POR35559.1"/>
    </source>
</evidence>
<accession>A0A2S4KZG4</accession>
<dbReference type="STRING" id="94208.A0A2S4KZG4"/>
<comment type="similarity">
    <text evidence="1">Belongs to the short-chain dehydrogenases/reductases (SDR) family.</text>
</comment>
<name>A0A2S4KZG4_9HYPO</name>
<dbReference type="Pfam" id="PF00106">
    <property type="entry name" value="adh_short"/>
    <property type="match status" value="1"/>
</dbReference>
<reference evidence="3 4" key="1">
    <citation type="submission" date="2018-01" db="EMBL/GenBank/DDBJ databases">
        <title>Harnessing the power of phylogenomics to disentangle the directionality and signatures of interkingdom host jumping in the parasitic fungal genus Tolypocladium.</title>
        <authorList>
            <person name="Quandt C.A."/>
            <person name="Patterson W."/>
            <person name="Spatafora J.W."/>
        </authorList>
    </citation>
    <scope>NUCLEOTIDE SEQUENCE [LARGE SCALE GENOMIC DNA]</scope>
    <source>
        <strain evidence="3 4">NRBC 100945</strain>
    </source>
</reference>
<proteinExistence type="inferred from homology"/>
<evidence type="ECO:0000256" key="2">
    <source>
        <dbReference type="ARBA" id="ARBA00023002"/>
    </source>
</evidence>
<dbReference type="PANTHER" id="PTHR24320">
    <property type="entry name" value="RETINOL DEHYDROGENASE"/>
    <property type="match status" value="1"/>
</dbReference>
<dbReference type="AlphaFoldDB" id="A0A2S4KZG4"/>
<dbReference type="InterPro" id="IPR036291">
    <property type="entry name" value="NAD(P)-bd_dom_sf"/>
</dbReference>
<dbReference type="EMBL" id="PKSG01000434">
    <property type="protein sequence ID" value="POR35559.1"/>
    <property type="molecule type" value="Genomic_DNA"/>
</dbReference>
<comment type="caution">
    <text evidence="3">The sequence shown here is derived from an EMBL/GenBank/DDBJ whole genome shotgun (WGS) entry which is preliminary data.</text>
</comment>
<dbReference type="OrthoDB" id="542013at2759"/>
<dbReference type="PANTHER" id="PTHR24320:SF148">
    <property type="entry name" value="NAD(P)-BINDING ROSSMANN-FOLD SUPERFAMILY PROTEIN"/>
    <property type="match status" value="1"/>
</dbReference>
<organism evidence="3 4">
    <name type="scientific">Tolypocladium paradoxum</name>
    <dbReference type="NCBI Taxonomy" id="94208"/>
    <lineage>
        <taxon>Eukaryota</taxon>
        <taxon>Fungi</taxon>
        <taxon>Dikarya</taxon>
        <taxon>Ascomycota</taxon>
        <taxon>Pezizomycotina</taxon>
        <taxon>Sordariomycetes</taxon>
        <taxon>Hypocreomycetidae</taxon>
        <taxon>Hypocreales</taxon>
        <taxon>Ophiocordycipitaceae</taxon>
        <taxon>Tolypocladium</taxon>
    </lineage>
</organism>
<evidence type="ECO:0000256" key="1">
    <source>
        <dbReference type="ARBA" id="ARBA00006484"/>
    </source>
</evidence>
<keyword evidence="4" id="KW-1185">Reference proteome</keyword>
<dbReference type="InterPro" id="IPR002347">
    <property type="entry name" value="SDR_fam"/>
</dbReference>
<sequence length="259" mass="28394">MATLAKTVVATGVSSGLGFEAVRQLLEQSQPYRVILGARDTKTTNAAFDKLQFDRSANAVTVLPLDLADLQGVKTFAQQALQKLGQETVDYLLMNAAMIKGTDVAGLHGSKWCETVIVNHFCVLEKELMAGSGVEFRTTYSQSKFVQLLGAHWWRRQLAGQCDVVAVSPGLIPNTGLGRSTGLRLSMEMPDAKTVPEGAKSILAALARNDLPEDPERIFLTSWGEWWSKGVYEKSLDKELQNKWCPSKDEMEKETGISA</sequence>
<evidence type="ECO:0000313" key="4">
    <source>
        <dbReference type="Proteomes" id="UP000237481"/>
    </source>
</evidence>
<dbReference type="Gene3D" id="3.40.50.720">
    <property type="entry name" value="NAD(P)-binding Rossmann-like Domain"/>
    <property type="match status" value="1"/>
</dbReference>